<reference evidence="9 10" key="1">
    <citation type="submission" date="2018-11" db="EMBL/GenBank/DDBJ databases">
        <title>Bradyrhizobium sp. nov., isolated from effective nodules of peanut in China.</title>
        <authorList>
            <person name="Li Y."/>
        </authorList>
    </citation>
    <scope>NUCLEOTIDE SEQUENCE [LARGE SCALE GENOMIC DNA]</scope>
    <source>
        <strain evidence="9 10">CCBAU 51770</strain>
    </source>
</reference>
<dbReference type="InterPro" id="IPR051811">
    <property type="entry name" value="Cytochrome_c550/c551-like"/>
</dbReference>
<sequence>MLQSALRHGLIGLLLITPALAATTAEQRGKAFARANCARCHAIDRVSESPLKSAPALRTLHRRYPIETLGEALAEGIYTGHADMPAFELNPDQIHDLLSYLKTLE</sequence>
<dbReference type="RefSeq" id="WP_128932586.1">
    <property type="nucleotide sequence ID" value="NZ_CP022221.1"/>
</dbReference>
<dbReference type="PROSITE" id="PS51007">
    <property type="entry name" value="CYTC"/>
    <property type="match status" value="1"/>
</dbReference>
<dbReference type="Gene3D" id="1.10.760.10">
    <property type="entry name" value="Cytochrome c-like domain"/>
    <property type="match status" value="1"/>
</dbReference>
<gene>
    <name evidence="9" type="ORF">EAS61_30185</name>
</gene>
<organism evidence="9 10">
    <name type="scientific">Bradyrhizobium zhanjiangense</name>
    <dbReference type="NCBI Taxonomy" id="1325107"/>
    <lineage>
        <taxon>Bacteria</taxon>
        <taxon>Pseudomonadati</taxon>
        <taxon>Pseudomonadota</taxon>
        <taxon>Alphaproteobacteria</taxon>
        <taxon>Hyphomicrobiales</taxon>
        <taxon>Nitrobacteraceae</taxon>
        <taxon>Bradyrhizobium</taxon>
    </lineage>
</organism>
<protein>
    <submittedName>
        <fullName evidence="9">Cytochrome c</fullName>
    </submittedName>
</protein>
<dbReference type="Pfam" id="PF00034">
    <property type="entry name" value="Cytochrom_C"/>
    <property type="match status" value="1"/>
</dbReference>
<dbReference type="SUPFAM" id="SSF46626">
    <property type="entry name" value="Cytochrome c"/>
    <property type="match status" value="1"/>
</dbReference>
<proteinExistence type="predicted"/>
<evidence type="ECO:0000256" key="3">
    <source>
        <dbReference type="ARBA" id="ARBA00022723"/>
    </source>
</evidence>
<evidence type="ECO:0000256" key="4">
    <source>
        <dbReference type="ARBA" id="ARBA00022982"/>
    </source>
</evidence>
<name>A0A4Q0QCN4_9BRAD</name>
<feature type="signal peptide" evidence="7">
    <location>
        <begin position="1"/>
        <end position="21"/>
    </location>
</feature>
<dbReference type="InterPro" id="IPR009056">
    <property type="entry name" value="Cyt_c-like_dom"/>
</dbReference>
<keyword evidence="3 6" id="KW-0479">Metal-binding</keyword>
<dbReference type="AlphaFoldDB" id="A0A4Q0QCN4"/>
<evidence type="ECO:0000256" key="1">
    <source>
        <dbReference type="ARBA" id="ARBA00022448"/>
    </source>
</evidence>
<keyword evidence="4" id="KW-0249">Electron transport</keyword>
<dbReference type="EMBL" id="RKMK01000038">
    <property type="protein sequence ID" value="RXG87990.1"/>
    <property type="molecule type" value="Genomic_DNA"/>
</dbReference>
<evidence type="ECO:0000259" key="8">
    <source>
        <dbReference type="PROSITE" id="PS51007"/>
    </source>
</evidence>
<evidence type="ECO:0000256" key="7">
    <source>
        <dbReference type="SAM" id="SignalP"/>
    </source>
</evidence>
<accession>A0A4Q0QCN4</accession>
<feature type="domain" description="Cytochrome c" evidence="8">
    <location>
        <begin position="24"/>
        <end position="105"/>
    </location>
</feature>
<keyword evidence="5 6" id="KW-0408">Iron</keyword>
<keyword evidence="1" id="KW-0813">Transport</keyword>
<evidence type="ECO:0000256" key="6">
    <source>
        <dbReference type="PROSITE-ProRule" id="PRU00433"/>
    </source>
</evidence>
<evidence type="ECO:0000313" key="10">
    <source>
        <dbReference type="Proteomes" id="UP000290174"/>
    </source>
</evidence>
<feature type="chain" id="PRO_5020319190" evidence="7">
    <location>
        <begin position="22"/>
        <end position="105"/>
    </location>
</feature>
<dbReference type="GO" id="GO:0046872">
    <property type="term" value="F:metal ion binding"/>
    <property type="evidence" value="ECO:0007669"/>
    <property type="project" value="UniProtKB-KW"/>
</dbReference>
<comment type="caution">
    <text evidence="9">The sequence shown here is derived from an EMBL/GenBank/DDBJ whole genome shotgun (WGS) entry which is preliminary data.</text>
</comment>
<evidence type="ECO:0000313" key="9">
    <source>
        <dbReference type="EMBL" id="RXG87990.1"/>
    </source>
</evidence>
<evidence type="ECO:0000256" key="2">
    <source>
        <dbReference type="ARBA" id="ARBA00022617"/>
    </source>
</evidence>
<dbReference type="PANTHER" id="PTHR37823">
    <property type="entry name" value="CYTOCHROME C-553-LIKE"/>
    <property type="match status" value="1"/>
</dbReference>
<dbReference type="InterPro" id="IPR036909">
    <property type="entry name" value="Cyt_c-like_dom_sf"/>
</dbReference>
<dbReference type="GO" id="GO:0020037">
    <property type="term" value="F:heme binding"/>
    <property type="evidence" value="ECO:0007669"/>
    <property type="project" value="InterPro"/>
</dbReference>
<keyword evidence="7" id="KW-0732">Signal</keyword>
<evidence type="ECO:0000256" key="5">
    <source>
        <dbReference type="ARBA" id="ARBA00023004"/>
    </source>
</evidence>
<dbReference type="GO" id="GO:0009055">
    <property type="term" value="F:electron transfer activity"/>
    <property type="evidence" value="ECO:0007669"/>
    <property type="project" value="InterPro"/>
</dbReference>
<dbReference type="PANTHER" id="PTHR37823:SF1">
    <property type="entry name" value="CYTOCHROME C-553-LIKE"/>
    <property type="match status" value="1"/>
</dbReference>
<dbReference type="Proteomes" id="UP000290174">
    <property type="component" value="Unassembled WGS sequence"/>
</dbReference>
<keyword evidence="2 6" id="KW-0349">Heme</keyword>